<feature type="transmembrane region" description="Helical" evidence="9">
    <location>
        <begin position="331"/>
        <end position="349"/>
    </location>
</feature>
<name>A0A841T4F6_9BACL</name>
<evidence type="ECO:0000256" key="8">
    <source>
        <dbReference type="RuleBase" id="RU003983"/>
    </source>
</evidence>
<feature type="transmembrane region" description="Helical" evidence="9">
    <location>
        <begin position="177"/>
        <end position="199"/>
    </location>
</feature>
<dbReference type="Pfam" id="PF16491">
    <property type="entry name" value="Peptidase_M48_N"/>
    <property type="match status" value="1"/>
</dbReference>
<evidence type="ECO:0000313" key="12">
    <source>
        <dbReference type="EMBL" id="MBB6637228.1"/>
    </source>
</evidence>
<keyword evidence="1 8" id="KW-0645">Protease</keyword>
<keyword evidence="13" id="KW-1185">Reference proteome</keyword>
<feature type="active site" evidence="6">
    <location>
        <position position="279"/>
    </location>
</feature>
<dbReference type="GO" id="GO:0046872">
    <property type="term" value="F:metal ion binding"/>
    <property type="evidence" value="ECO:0007669"/>
    <property type="project" value="UniProtKB-KW"/>
</dbReference>
<evidence type="ECO:0000259" key="10">
    <source>
        <dbReference type="Pfam" id="PF01435"/>
    </source>
</evidence>
<comment type="cofactor">
    <cofactor evidence="7 8">
        <name>Zn(2+)</name>
        <dbReference type="ChEBI" id="CHEBI:29105"/>
    </cofactor>
    <text evidence="7 8">Binds 1 zinc ion per subunit.</text>
</comment>
<keyword evidence="2 7" id="KW-0479">Metal-binding</keyword>
<evidence type="ECO:0000313" key="13">
    <source>
        <dbReference type="Proteomes" id="UP000535838"/>
    </source>
</evidence>
<organism evidence="12 13">
    <name type="scientific">Cohnella thailandensis</name>
    <dbReference type="NCBI Taxonomy" id="557557"/>
    <lineage>
        <taxon>Bacteria</taxon>
        <taxon>Bacillati</taxon>
        <taxon>Bacillota</taxon>
        <taxon>Bacilli</taxon>
        <taxon>Bacillales</taxon>
        <taxon>Paenibacillaceae</taxon>
        <taxon>Cohnella</taxon>
    </lineage>
</organism>
<feature type="transmembrane region" description="Helical" evidence="9">
    <location>
        <begin position="7"/>
        <end position="27"/>
    </location>
</feature>
<sequence>MRARSRIGIYALAVIAYAIVMAIYVRYTAPNNVPVAYQGTAADPATFFTSAELSDSQSINAARNWIFFVSGPWEWLIYGLLLFTGLGSGIKRALERRGWAIYVRFPLYVLAISAISYLLYLPLRVFSFAISSHYGITTQPVLSWLRDKAVQFSIGYLTTLAVSAVAFWILSRGGRWWLKLWLLSIPFSLFMLFIQPVVIDPLYNDFTRLSNPELEKHILALADKADIPADRVYEVRMSDKTNSMNAYVNGIGSSLRIVLWDTTLNNLDEKAILLIMAHEMGHYVMHHLEWSVLGTIVSSFFVLWIGGRLYTWIVRKRGESFGISKLSDMNALPLVLLLLSVLSFVSLPISNAISRNAEASADDYAYELIGSSEGAVKMYQQMAVASLSDVNPPLLVRLFRDDHPTDMDRILKAERFAASQGSAGS</sequence>
<comment type="similarity">
    <text evidence="8">Belongs to the peptidase M48 family.</text>
</comment>
<dbReference type="Gene3D" id="3.30.2010.10">
    <property type="entry name" value="Metalloproteases ('zincins'), catalytic domain"/>
    <property type="match status" value="1"/>
</dbReference>
<dbReference type="Pfam" id="PF01435">
    <property type="entry name" value="Peptidase_M48"/>
    <property type="match status" value="1"/>
</dbReference>
<feature type="transmembrane region" description="Helical" evidence="9">
    <location>
        <begin position="150"/>
        <end position="170"/>
    </location>
</feature>
<reference evidence="12 13" key="1">
    <citation type="submission" date="2020-08" db="EMBL/GenBank/DDBJ databases">
        <title>Cohnella phylogeny.</title>
        <authorList>
            <person name="Dunlap C."/>
        </authorList>
    </citation>
    <scope>NUCLEOTIDE SEQUENCE [LARGE SCALE GENOMIC DNA]</scope>
    <source>
        <strain evidence="12 13">DSM 25241</strain>
    </source>
</reference>
<feature type="binding site" evidence="7">
    <location>
        <position position="282"/>
    </location>
    <ligand>
        <name>Zn(2+)</name>
        <dbReference type="ChEBI" id="CHEBI:29105"/>
        <note>catalytic</note>
    </ligand>
</feature>
<feature type="transmembrane region" description="Helical" evidence="9">
    <location>
        <begin position="290"/>
        <end position="310"/>
    </location>
</feature>
<feature type="active site" description="Proton donor" evidence="6">
    <location>
        <position position="362"/>
    </location>
</feature>
<dbReference type="FunFam" id="3.30.2010.10:FF:000010">
    <property type="entry name" value="M48 family peptidase"/>
    <property type="match status" value="1"/>
</dbReference>
<feature type="transmembrane region" description="Helical" evidence="9">
    <location>
        <begin position="75"/>
        <end position="94"/>
    </location>
</feature>
<evidence type="ECO:0000256" key="1">
    <source>
        <dbReference type="ARBA" id="ARBA00022670"/>
    </source>
</evidence>
<feature type="binding site" evidence="7">
    <location>
        <position position="358"/>
    </location>
    <ligand>
        <name>Zn(2+)</name>
        <dbReference type="ChEBI" id="CHEBI:29105"/>
        <note>catalytic</note>
    </ligand>
</feature>
<evidence type="ECO:0000256" key="9">
    <source>
        <dbReference type="SAM" id="Phobius"/>
    </source>
</evidence>
<keyword evidence="9" id="KW-1133">Transmembrane helix</keyword>
<dbReference type="EMBL" id="JACJVQ010000020">
    <property type="protein sequence ID" value="MBB6637228.1"/>
    <property type="molecule type" value="Genomic_DNA"/>
</dbReference>
<dbReference type="InterPro" id="IPR001915">
    <property type="entry name" value="Peptidase_M48"/>
</dbReference>
<evidence type="ECO:0000256" key="6">
    <source>
        <dbReference type="PIRSR" id="PIRSR627057-1"/>
    </source>
</evidence>
<evidence type="ECO:0000256" key="3">
    <source>
        <dbReference type="ARBA" id="ARBA00022801"/>
    </source>
</evidence>
<keyword evidence="4 7" id="KW-0862">Zinc</keyword>
<proteinExistence type="inferred from homology"/>
<dbReference type="AlphaFoldDB" id="A0A841T4F6"/>
<comment type="caution">
    <text evidence="12">The sequence shown here is derived from an EMBL/GenBank/DDBJ whole genome shotgun (WGS) entry which is preliminary data.</text>
</comment>
<accession>A0A841T4F6</accession>
<feature type="domain" description="CAAX prenyl protease 1 N-terminal" evidence="11">
    <location>
        <begin position="46"/>
        <end position="204"/>
    </location>
</feature>
<keyword evidence="9" id="KW-0472">Membrane</keyword>
<evidence type="ECO:0000256" key="7">
    <source>
        <dbReference type="PIRSR" id="PIRSR627057-2"/>
    </source>
</evidence>
<keyword evidence="5 8" id="KW-0482">Metalloprotease</keyword>
<dbReference type="GO" id="GO:0004222">
    <property type="term" value="F:metalloendopeptidase activity"/>
    <property type="evidence" value="ECO:0007669"/>
    <property type="project" value="InterPro"/>
</dbReference>
<dbReference type="PANTHER" id="PTHR10120">
    <property type="entry name" value="CAAX PRENYL PROTEASE 1"/>
    <property type="match status" value="1"/>
</dbReference>
<dbReference type="RefSeq" id="WP_185122432.1">
    <property type="nucleotide sequence ID" value="NZ_JACJVQ010000020.1"/>
</dbReference>
<keyword evidence="3 8" id="KW-0378">Hydrolase</keyword>
<dbReference type="CDD" id="cd07343">
    <property type="entry name" value="M48A_Zmpste24p_like"/>
    <property type="match status" value="1"/>
</dbReference>
<evidence type="ECO:0000259" key="11">
    <source>
        <dbReference type="Pfam" id="PF16491"/>
    </source>
</evidence>
<evidence type="ECO:0000256" key="2">
    <source>
        <dbReference type="ARBA" id="ARBA00022723"/>
    </source>
</evidence>
<evidence type="ECO:0000256" key="4">
    <source>
        <dbReference type="ARBA" id="ARBA00022833"/>
    </source>
</evidence>
<protein>
    <submittedName>
        <fullName evidence="12">M48 family metallopeptidase</fullName>
    </submittedName>
</protein>
<evidence type="ECO:0000256" key="5">
    <source>
        <dbReference type="ARBA" id="ARBA00023049"/>
    </source>
</evidence>
<dbReference type="GO" id="GO:0071586">
    <property type="term" value="P:CAAX-box protein processing"/>
    <property type="evidence" value="ECO:0007669"/>
    <property type="project" value="InterPro"/>
</dbReference>
<gene>
    <name evidence="12" type="ORF">H7B67_24135</name>
</gene>
<feature type="domain" description="Peptidase M48" evidence="10">
    <location>
        <begin position="210"/>
        <end position="414"/>
    </location>
</feature>
<dbReference type="InterPro" id="IPR032456">
    <property type="entry name" value="Peptidase_M48_N"/>
</dbReference>
<feature type="binding site" evidence="7">
    <location>
        <position position="278"/>
    </location>
    <ligand>
        <name>Zn(2+)</name>
        <dbReference type="ChEBI" id="CHEBI:29105"/>
        <note>catalytic</note>
    </ligand>
</feature>
<keyword evidence="9" id="KW-0812">Transmembrane</keyword>
<dbReference type="InterPro" id="IPR027057">
    <property type="entry name" value="CAXX_Prtase_1"/>
</dbReference>
<dbReference type="Proteomes" id="UP000535838">
    <property type="component" value="Unassembled WGS sequence"/>
</dbReference>
<feature type="transmembrane region" description="Helical" evidence="9">
    <location>
        <begin position="106"/>
        <end position="130"/>
    </location>
</feature>